<reference evidence="9 10" key="1">
    <citation type="journal article" date="2016" name="Environ. Microbiol.">
        <title>Genomic resolution of a cold subsurface aquifer community provides metabolic insights for novel microbes adapted to high CO concentrations.</title>
        <authorList>
            <person name="Probst A.J."/>
            <person name="Castelle C.J."/>
            <person name="Singh A."/>
            <person name="Brown C.T."/>
            <person name="Anantharaman K."/>
            <person name="Sharon I."/>
            <person name="Hug L.A."/>
            <person name="Burstein D."/>
            <person name="Emerson J.B."/>
            <person name="Thomas B.C."/>
            <person name="Banfield J.F."/>
        </authorList>
    </citation>
    <scope>NUCLEOTIDE SEQUENCE [LARGE SCALE GENOMIC DNA]</scope>
    <source>
        <strain evidence="9">CG1_02_37_44</strain>
    </source>
</reference>
<evidence type="ECO:0000256" key="1">
    <source>
        <dbReference type="ARBA" id="ARBA00022491"/>
    </source>
</evidence>
<keyword evidence="2 7" id="KW-0547">Nucleotide-binding</keyword>
<dbReference type="PROSITE" id="PS51161">
    <property type="entry name" value="ATP_CONE"/>
    <property type="match status" value="1"/>
</dbReference>
<evidence type="ECO:0000256" key="5">
    <source>
        <dbReference type="ARBA" id="ARBA00023125"/>
    </source>
</evidence>
<name>A0A1J4T7S5_9BACT</name>
<dbReference type="Pfam" id="PF03477">
    <property type="entry name" value="ATP-cone"/>
    <property type="match status" value="1"/>
</dbReference>
<dbReference type="Pfam" id="PF22811">
    <property type="entry name" value="Zn_ribbon_NrdR"/>
    <property type="match status" value="1"/>
</dbReference>
<evidence type="ECO:0000256" key="6">
    <source>
        <dbReference type="ARBA" id="ARBA00023163"/>
    </source>
</evidence>
<keyword evidence="1 7" id="KW-0678">Repressor</keyword>
<feature type="domain" description="ATP-cone" evidence="8">
    <location>
        <begin position="49"/>
        <end position="139"/>
    </location>
</feature>
<comment type="similarity">
    <text evidence="7">Belongs to the NrdR family.</text>
</comment>
<comment type="cofactor">
    <cofactor evidence="7">
        <name>Zn(2+)</name>
        <dbReference type="ChEBI" id="CHEBI:29105"/>
    </cofactor>
    <text evidence="7">Binds 1 zinc ion.</text>
</comment>
<evidence type="ECO:0000259" key="8">
    <source>
        <dbReference type="PROSITE" id="PS51161"/>
    </source>
</evidence>
<sequence length="163" mass="19245">MKCPICSYQDTKVIDSRVASDGLSIRRRRECLKCGFRFSTYEEVEILDLIIVKRDGQKQPYSRDKLIKGLHKALEKRPITEENFKKLVNSIERDLQAMKKGEITSQQIGQMVMKHLKRTDQVAYIRFASVYESFKDAREFRKELNKLIKSKKERKSPFLKPKK</sequence>
<keyword evidence="4 7" id="KW-0805">Transcription regulation</keyword>
<dbReference type="AlphaFoldDB" id="A0A1J4T7S5"/>
<keyword evidence="7" id="KW-0863">Zinc-finger</keyword>
<accession>A0A1J4T7S5</accession>
<dbReference type="InterPro" id="IPR003796">
    <property type="entry name" value="RNR_NrdR-like"/>
</dbReference>
<keyword evidence="5 7" id="KW-0238">DNA-binding</keyword>
<dbReference type="HAMAP" id="MF_00440">
    <property type="entry name" value="NrdR"/>
    <property type="match status" value="1"/>
</dbReference>
<comment type="function">
    <text evidence="7">Negatively regulates transcription of bacterial ribonucleotide reductase nrd genes and operons by binding to NrdR-boxes.</text>
</comment>
<dbReference type="PANTHER" id="PTHR30455:SF2">
    <property type="entry name" value="TRANSCRIPTIONAL REPRESSOR NRDR"/>
    <property type="match status" value="1"/>
</dbReference>
<dbReference type="GO" id="GO:0003677">
    <property type="term" value="F:DNA binding"/>
    <property type="evidence" value="ECO:0007669"/>
    <property type="project" value="UniProtKB-KW"/>
</dbReference>
<keyword evidence="3 7" id="KW-0067">ATP-binding</keyword>
<dbReference type="NCBIfam" id="TIGR00244">
    <property type="entry name" value="transcriptional regulator NrdR"/>
    <property type="match status" value="1"/>
</dbReference>
<dbReference type="STRING" id="1805146.AUJ27_03945"/>
<dbReference type="GO" id="GO:0045892">
    <property type="term" value="P:negative regulation of DNA-templated transcription"/>
    <property type="evidence" value="ECO:0007669"/>
    <property type="project" value="UniProtKB-UniRule"/>
</dbReference>
<dbReference type="InterPro" id="IPR055173">
    <property type="entry name" value="NrdR-like_N"/>
</dbReference>
<gene>
    <name evidence="7" type="primary">nrdR</name>
    <name evidence="9" type="ORF">AUJ27_03945</name>
</gene>
<dbReference type="PANTHER" id="PTHR30455">
    <property type="entry name" value="TRANSCRIPTIONAL REPRESSOR NRDR"/>
    <property type="match status" value="1"/>
</dbReference>
<keyword evidence="6 7" id="KW-0804">Transcription</keyword>
<keyword evidence="7" id="KW-0479">Metal-binding</keyword>
<evidence type="ECO:0000256" key="2">
    <source>
        <dbReference type="ARBA" id="ARBA00022741"/>
    </source>
</evidence>
<evidence type="ECO:0000256" key="7">
    <source>
        <dbReference type="HAMAP-Rule" id="MF_00440"/>
    </source>
</evidence>
<feature type="zinc finger region" evidence="7">
    <location>
        <begin position="3"/>
        <end position="34"/>
    </location>
</feature>
<protein>
    <recommendedName>
        <fullName evidence="7">Transcriptional repressor NrdR</fullName>
    </recommendedName>
</protein>
<evidence type="ECO:0000313" key="9">
    <source>
        <dbReference type="EMBL" id="OIO06558.1"/>
    </source>
</evidence>
<dbReference type="GO" id="GO:0008270">
    <property type="term" value="F:zinc ion binding"/>
    <property type="evidence" value="ECO:0007669"/>
    <property type="project" value="UniProtKB-UniRule"/>
</dbReference>
<comment type="caution">
    <text evidence="9">The sequence shown here is derived from an EMBL/GenBank/DDBJ whole genome shotgun (WGS) entry which is preliminary data.</text>
</comment>
<organism evidence="9 10">
    <name type="scientific">Candidatus Falkowbacteria bacterium CG1_02_37_44</name>
    <dbReference type="NCBI Taxonomy" id="1805146"/>
    <lineage>
        <taxon>Bacteria</taxon>
        <taxon>Candidatus Falkowiibacteriota</taxon>
    </lineage>
</organism>
<dbReference type="EMBL" id="MNUU01000075">
    <property type="protein sequence ID" value="OIO06558.1"/>
    <property type="molecule type" value="Genomic_DNA"/>
</dbReference>
<evidence type="ECO:0000256" key="4">
    <source>
        <dbReference type="ARBA" id="ARBA00023015"/>
    </source>
</evidence>
<dbReference type="InterPro" id="IPR005144">
    <property type="entry name" value="ATP-cone_dom"/>
</dbReference>
<proteinExistence type="inferred from homology"/>
<dbReference type="GO" id="GO:0005524">
    <property type="term" value="F:ATP binding"/>
    <property type="evidence" value="ECO:0007669"/>
    <property type="project" value="UniProtKB-UniRule"/>
</dbReference>
<evidence type="ECO:0000256" key="3">
    <source>
        <dbReference type="ARBA" id="ARBA00022840"/>
    </source>
</evidence>
<dbReference type="Proteomes" id="UP000183192">
    <property type="component" value="Unassembled WGS sequence"/>
</dbReference>
<evidence type="ECO:0000313" key="10">
    <source>
        <dbReference type="Proteomes" id="UP000183192"/>
    </source>
</evidence>
<keyword evidence="7" id="KW-0862">Zinc</keyword>